<reference evidence="1" key="1">
    <citation type="submission" date="2023-07" db="EMBL/GenBank/DDBJ databases">
        <title>draft genome sequence of fig (Ficus carica).</title>
        <authorList>
            <person name="Takahashi T."/>
            <person name="Nishimura K."/>
        </authorList>
    </citation>
    <scope>NUCLEOTIDE SEQUENCE</scope>
</reference>
<proteinExistence type="predicted"/>
<dbReference type="Proteomes" id="UP001187192">
    <property type="component" value="Unassembled WGS sequence"/>
</dbReference>
<dbReference type="EMBL" id="BTGU01000024">
    <property type="protein sequence ID" value="GMN46888.1"/>
    <property type="molecule type" value="Genomic_DNA"/>
</dbReference>
<sequence>MSRRKSSSVNAMANIAADIDRINHSWAHFGLLVCVGHVAMTDWYTGVGGHLVEAGWAKKLAHGLFRVSGCSGSCKAAVS</sequence>
<organism evidence="1 2">
    <name type="scientific">Ficus carica</name>
    <name type="common">Common fig</name>
    <dbReference type="NCBI Taxonomy" id="3494"/>
    <lineage>
        <taxon>Eukaryota</taxon>
        <taxon>Viridiplantae</taxon>
        <taxon>Streptophyta</taxon>
        <taxon>Embryophyta</taxon>
        <taxon>Tracheophyta</taxon>
        <taxon>Spermatophyta</taxon>
        <taxon>Magnoliopsida</taxon>
        <taxon>eudicotyledons</taxon>
        <taxon>Gunneridae</taxon>
        <taxon>Pentapetalae</taxon>
        <taxon>rosids</taxon>
        <taxon>fabids</taxon>
        <taxon>Rosales</taxon>
        <taxon>Moraceae</taxon>
        <taxon>Ficeae</taxon>
        <taxon>Ficus</taxon>
    </lineage>
</organism>
<keyword evidence="2" id="KW-1185">Reference proteome</keyword>
<protein>
    <submittedName>
        <fullName evidence="1">Uncharacterized protein</fullName>
    </submittedName>
</protein>
<name>A0AA88AIV6_FICCA</name>
<evidence type="ECO:0000313" key="1">
    <source>
        <dbReference type="EMBL" id="GMN46888.1"/>
    </source>
</evidence>
<gene>
    <name evidence="1" type="ORF">TIFTF001_016075</name>
</gene>
<accession>A0AA88AIV6</accession>
<comment type="caution">
    <text evidence="1">The sequence shown here is derived from an EMBL/GenBank/DDBJ whole genome shotgun (WGS) entry which is preliminary data.</text>
</comment>
<evidence type="ECO:0000313" key="2">
    <source>
        <dbReference type="Proteomes" id="UP001187192"/>
    </source>
</evidence>
<dbReference type="AlphaFoldDB" id="A0AA88AIV6"/>